<keyword evidence="2" id="KW-1185">Reference proteome</keyword>
<proteinExistence type="predicted"/>
<evidence type="ECO:0000313" key="2">
    <source>
        <dbReference type="Proteomes" id="UP000634136"/>
    </source>
</evidence>
<sequence length="354" mass="39874">MEESLLSFLELYVDEEAVCPSLISVLKWSGSFPSGCFSYEGVVVSVVSGHACGDYPKFRSRCNVVGVVENHCGFEQPFFLSVLRDYCDRLGKNTGCLSALDGTHIRIRVLLEDQPRYRNRKVEITTNVLGEGSAGDSRVLRYSILKLNGLKVPEGQYYLVDAGFTNGLGFLAPYRGQRYHLSEWREKRLPILRNPSFYPVRTNNRVILACCLLHNLIREDSALDPLENQVCEDTQPVDGETIGTTETSNAWTAFRDRTAVAMFNDFRGQETTLNIGKTLTEPTPNASSPLTSSQFFRASATSSSPSIGYLHCNEETTSKVKDRHHRNLEEYFSSTVEAEKTTSIHRSRERQRTR</sequence>
<name>A0A834SYJ2_9FABA</name>
<dbReference type="PANTHER" id="PTHR22930">
    <property type="match status" value="1"/>
</dbReference>
<dbReference type="InterPro" id="IPR045249">
    <property type="entry name" value="HARBI1-like"/>
</dbReference>
<accession>A0A834SYJ2</accession>
<reference evidence="1" key="1">
    <citation type="submission" date="2020-09" db="EMBL/GenBank/DDBJ databases">
        <title>Genome-Enabled Discovery of Anthraquinone Biosynthesis in Senna tora.</title>
        <authorList>
            <person name="Kang S.-H."/>
            <person name="Pandey R.P."/>
            <person name="Lee C.-M."/>
            <person name="Sim J.-S."/>
            <person name="Jeong J.-T."/>
            <person name="Choi B.-S."/>
            <person name="Jung M."/>
            <person name="Ginzburg D."/>
            <person name="Zhao K."/>
            <person name="Won S.Y."/>
            <person name="Oh T.-J."/>
            <person name="Yu Y."/>
            <person name="Kim N.-H."/>
            <person name="Lee O.R."/>
            <person name="Lee T.-H."/>
            <person name="Bashyal P."/>
            <person name="Kim T.-S."/>
            <person name="Lee W.-H."/>
            <person name="Kawkins C."/>
            <person name="Kim C.-K."/>
            <person name="Kim J.S."/>
            <person name="Ahn B.O."/>
            <person name="Rhee S.Y."/>
            <person name="Sohng J.K."/>
        </authorList>
    </citation>
    <scope>NUCLEOTIDE SEQUENCE</scope>
    <source>
        <tissue evidence="1">Leaf</tissue>
    </source>
</reference>
<protein>
    <submittedName>
        <fullName evidence="1">Protein ALP1-like</fullName>
    </submittedName>
</protein>
<evidence type="ECO:0000313" key="1">
    <source>
        <dbReference type="EMBL" id="KAF7812068.1"/>
    </source>
</evidence>
<comment type="caution">
    <text evidence="1">The sequence shown here is derived from an EMBL/GenBank/DDBJ whole genome shotgun (WGS) entry which is preliminary data.</text>
</comment>
<organism evidence="1 2">
    <name type="scientific">Senna tora</name>
    <dbReference type="NCBI Taxonomy" id="362788"/>
    <lineage>
        <taxon>Eukaryota</taxon>
        <taxon>Viridiplantae</taxon>
        <taxon>Streptophyta</taxon>
        <taxon>Embryophyta</taxon>
        <taxon>Tracheophyta</taxon>
        <taxon>Spermatophyta</taxon>
        <taxon>Magnoliopsida</taxon>
        <taxon>eudicotyledons</taxon>
        <taxon>Gunneridae</taxon>
        <taxon>Pentapetalae</taxon>
        <taxon>rosids</taxon>
        <taxon>fabids</taxon>
        <taxon>Fabales</taxon>
        <taxon>Fabaceae</taxon>
        <taxon>Caesalpinioideae</taxon>
        <taxon>Cassia clade</taxon>
        <taxon>Senna</taxon>
    </lineage>
</organism>
<gene>
    <name evidence="1" type="ORF">G2W53_033044</name>
</gene>
<dbReference type="Proteomes" id="UP000634136">
    <property type="component" value="Unassembled WGS sequence"/>
</dbReference>
<dbReference type="OrthoDB" id="1699974at2759"/>
<dbReference type="AlphaFoldDB" id="A0A834SYJ2"/>
<dbReference type="PANTHER" id="PTHR22930:SF281">
    <property type="entry name" value="NUCLEASE"/>
    <property type="match status" value="1"/>
</dbReference>
<dbReference type="EMBL" id="JAAIUW010000010">
    <property type="protein sequence ID" value="KAF7812068.1"/>
    <property type="molecule type" value="Genomic_DNA"/>
</dbReference>